<gene>
    <name evidence="2" type="ORF">ONB1V03_LOCUS3550</name>
</gene>
<reference evidence="2" key="1">
    <citation type="submission" date="2020-11" db="EMBL/GenBank/DDBJ databases">
        <authorList>
            <person name="Tran Van P."/>
        </authorList>
    </citation>
    <scope>NUCLEOTIDE SEQUENCE</scope>
</reference>
<feature type="region of interest" description="Disordered" evidence="1">
    <location>
        <begin position="1"/>
        <end position="20"/>
    </location>
</feature>
<dbReference type="SUPFAM" id="SSF81383">
    <property type="entry name" value="F-box domain"/>
    <property type="match status" value="1"/>
</dbReference>
<dbReference type="EMBL" id="OC915887">
    <property type="protein sequence ID" value="CAD7642346.1"/>
    <property type="molecule type" value="Genomic_DNA"/>
</dbReference>
<dbReference type="Proteomes" id="UP000728032">
    <property type="component" value="Unassembled WGS sequence"/>
</dbReference>
<organism evidence="2">
    <name type="scientific">Oppiella nova</name>
    <dbReference type="NCBI Taxonomy" id="334625"/>
    <lineage>
        <taxon>Eukaryota</taxon>
        <taxon>Metazoa</taxon>
        <taxon>Ecdysozoa</taxon>
        <taxon>Arthropoda</taxon>
        <taxon>Chelicerata</taxon>
        <taxon>Arachnida</taxon>
        <taxon>Acari</taxon>
        <taxon>Acariformes</taxon>
        <taxon>Sarcoptiformes</taxon>
        <taxon>Oribatida</taxon>
        <taxon>Brachypylina</taxon>
        <taxon>Oppioidea</taxon>
        <taxon>Oppiidae</taxon>
        <taxon>Oppiella</taxon>
    </lineage>
</organism>
<evidence type="ECO:0000256" key="1">
    <source>
        <dbReference type="SAM" id="MobiDB-lite"/>
    </source>
</evidence>
<proteinExistence type="predicted"/>
<name>A0A7R9LJZ1_9ACAR</name>
<evidence type="ECO:0000313" key="3">
    <source>
        <dbReference type="Proteomes" id="UP000728032"/>
    </source>
</evidence>
<dbReference type="AlphaFoldDB" id="A0A7R9LJZ1"/>
<feature type="compositionally biased region" description="Basic residues" evidence="1">
    <location>
        <begin position="1"/>
        <end position="12"/>
    </location>
</feature>
<protein>
    <submittedName>
        <fullName evidence="2">Uncharacterized protein</fullName>
    </submittedName>
</protein>
<dbReference type="EMBL" id="CAJPVJ010001062">
    <property type="protein sequence ID" value="CAG2163990.1"/>
    <property type="molecule type" value="Genomic_DNA"/>
</dbReference>
<accession>A0A7R9LJZ1</accession>
<dbReference type="InterPro" id="IPR036047">
    <property type="entry name" value="F-box-like_dom_sf"/>
</dbReference>
<dbReference type="OrthoDB" id="6478838at2759"/>
<evidence type="ECO:0000313" key="2">
    <source>
        <dbReference type="EMBL" id="CAD7642346.1"/>
    </source>
</evidence>
<sequence>MGKVLSHKRRGMAARSSHTMNAQKVYPKDCFDRFGDDLCQHLLSFLSLEDRFRCECVSKQSVAQYILCVFLE</sequence>
<keyword evidence="3" id="KW-1185">Reference proteome</keyword>